<organism evidence="1 2">
    <name type="scientific">Clostridium paridis</name>
    <dbReference type="NCBI Taxonomy" id="2803863"/>
    <lineage>
        <taxon>Bacteria</taxon>
        <taxon>Bacillati</taxon>
        <taxon>Bacillota</taxon>
        <taxon>Clostridia</taxon>
        <taxon>Eubacteriales</taxon>
        <taxon>Clostridiaceae</taxon>
        <taxon>Clostridium</taxon>
    </lineage>
</organism>
<dbReference type="AlphaFoldDB" id="A0A937FJ17"/>
<gene>
    <name evidence="1" type="ORF">JK634_20130</name>
</gene>
<evidence type="ECO:0000313" key="1">
    <source>
        <dbReference type="EMBL" id="MBL4934103.1"/>
    </source>
</evidence>
<proteinExistence type="predicted"/>
<dbReference type="EMBL" id="JAESWA010000029">
    <property type="protein sequence ID" value="MBL4934103.1"/>
    <property type="molecule type" value="Genomic_DNA"/>
</dbReference>
<sequence length="209" mass="24790">MEKVDMYTVYENWKRGLDRFRWQLISTPFASSKEFVEELDLSESIMKKSMSKIIPTSILELIKEQKENQVLLIDLKGEDNLDLALELNVNFGITPVLVFAHIFHKKAIVGSKELLIKLIKYSYDIKNIENKYALLLDYNRFSDKEFPKREYFNNQYRLTEEEMPYSEDLNQWGIDEVIIVSESPMKIDLKEYVEYLENNNIKVKVNLIN</sequence>
<accession>A0A937FJ17</accession>
<protein>
    <submittedName>
        <fullName evidence="1">Uncharacterized protein</fullName>
    </submittedName>
</protein>
<evidence type="ECO:0000313" key="2">
    <source>
        <dbReference type="Proteomes" id="UP000623681"/>
    </source>
</evidence>
<dbReference type="Proteomes" id="UP000623681">
    <property type="component" value="Unassembled WGS sequence"/>
</dbReference>
<comment type="caution">
    <text evidence="1">The sequence shown here is derived from an EMBL/GenBank/DDBJ whole genome shotgun (WGS) entry which is preliminary data.</text>
</comment>
<reference evidence="1" key="1">
    <citation type="submission" date="2021-01" db="EMBL/GenBank/DDBJ databases">
        <title>Genome public.</title>
        <authorList>
            <person name="Liu C."/>
            <person name="Sun Q."/>
        </authorList>
    </citation>
    <scope>NUCLEOTIDE SEQUENCE</scope>
    <source>
        <strain evidence="1">YIM B02565</strain>
    </source>
</reference>
<keyword evidence="2" id="KW-1185">Reference proteome</keyword>
<name>A0A937FJ17_9CLOT</name>